<dbReference type="SUPFAM" id="SSF51905">
    <property type="entry name" value="FAD/NAD(P)-binding domain"/>
    <property type="match status" value="1"/>
</dbReference>
<keyword evidence="6 7" id="KW-0274">FAD</keyword>
<reference evidence="9" key="2">
    <citation type="journal article" date="2023" name="IMA Fungus">
        <title>Comparative genomic study of the Penicillium genus elucidates a diverse pangenome and 15 lateral gene transfer events.</title>
        <authorList>
            <person name="Petersen C."/>
            <person name="Sorensen T."/>
            <person name="Nielsen M.R."/>
            <person name="Sondergaard T.E."/>
            <person name="Sorensen J.L."/>
            <person name="Fitzpatrick D.A."/>
            <person name="Frisvad J.C."/>
            <person name="Nielsen K.L."/>
        </authorList>
    </citation>
    <scope>NUCLEOTIDE SEQUENCE</scope>
    <source>
        <strain evidence="9">IBT 30069</strain>
    </source>
</reference>
<dbReference type="PANTHER" id="PTHR11552">
    <property type="entry name" value="GLUCOSE-METHANOL-CHOLINE GMC OXIDOREDUCTASE"/>
    <property type="match status" value="1"/>
</dbReference>
<dbReference type="AlphaFoldDB" id="A0A9W9FVX5"/>
<comment type="cofactor">
    <cofactor evidence="6">
        <name>FAD</name>
        <dbReference type="ChEBI" id="CHEBI:57692"/>
    </cofactor>
</comment>
<dbReference type="Gene3D" id="3.50.50.60">
    <property type="entry name" value="FAD/NAD(P)-binding domain"/>
    <property type="match status" value="1"/>
</dbReference>
<comment type="similarity">
    <text evidence="3 7">Belongs to the GMC oxidoreductase family.</text>
</comment>
<organism evidence="9 10">
    <name type="scientific">Penicillium angulare</name>
    <dbReference type="NCBI Taxonomy" id="116970"/>
    <lineage>
        <taxon>Eukaryota</taxon>
        <taxon>Fungi</taxon>
        <taxon>Dikarya</taxon>
        <taxon>Ascomycota</taxon>
        <taxon>Pezizomycotina</taxon>
        <taxon>Eurotiomycetes</taxon>
        <taxon>Eurotiomycetidae</taxon>
        <taxon>Eurotiales</taxon>
        <taxon>Aspergillaceae</taxon>
        <taxon>Penicillium</taxon>
    </lineage>
</organism>
<gene>
    <name evidence="9" type="ORF">N7456_004049</name>
</gene>
<dbReference type="Pfam" id="PF05199">
    <property type="entry name" value="GMC_oxred_C"/>
    <property type="match status" value="1"/>
</dbReference>
<dbReference type="Proteomes" id="UP001149165">
    <property type="component" value="Unassembled WGS sequence"/>
</dbReference>
<feature type="binding site" evidence="6">
    <location>
        <position position="263"/>
    </location>
    <ligand>
        <name>FAD</name>
        <dbReference type="ChEBI" id="CHEBI:57692"/>
    </ligand>
</feature>
<comment type="subcellular location">
    <subcellularLocation>
        <location evidence="2">Cytoplasm</location>
    </subcellularLocation>
    <subcellularLocation>
        <location evidence="1">Secreted</location>
        <location evidence="1">Cell wall</location>
    </subcellularLocation>
</comment>
<evidence type="ECO:0000259" key="8">
    <source>
        <dbReference type="PROSITE" id="PS00623"/>
    </source>
</evidence>
<dbReference type="PROSITE" id="PS00623">
    <property type="entry name" value="GMC_OXRED_1"/>
    <property type="match status" value="1"/>
</dbReference>
<keyword evidence="10" id="KW-1185">Reference proteome</keyword>
<keyword evidence="7" id="KW-0285">Flavoprotein</keyword>
<evidence type="ECO:0000256" key="4">
    <source>
        <dbReference type="ARBA" id="ARBA00022490"/>
    </source>
</evidence>
<evidence type="ECO:0000256" key="5">
    <source>
        <dbReference type="ARBA" id="ARBA00022512"/>
    </source>
</evidence>
<accession>A0A9W9FVX5</accession>
<dbReference type="GO" id="GO:0050660">
    <property type="term" value="F:flavin adenine dinucleotide binding"/>
    <property type="evidence" value="ECO:0007669"/>
    <property type="project" value="InterPro"/>
</dbReference>
<sequence>MTVTLTEELLDASDLDLYSVDSIDAFLGFQYDYLVLGGGTAGLVVAARLSEDPSVNVGVIEAGQDQRANPMVTCPAFSPQLIGRPEYDWLHKTVPQRGNGDKVHAQCRGKMLGGSSAINALMYVRGSRADYDDWSAFGKGWSWAEISPYFTKHEGLGGTDMRTEEDKPFMPFSTASHGKNGPVQTSFNQWRCPIENKWIQACEEVSGLSRPKNPWGGDHVGFFSSLVSIDKVDKKGTRSYSASAYLTPNGGRRNLKVLTGALVTKVVLSGETATGAQILLNGKLIELNAKKEVILACGVFKSPQILELSGIGHPDILQSAGIKCDVPLPGVGENLQDHAISGSTYELSEGVTSLDSMLKPENIMEQQKLYMENQTGALSAASSCMGFLPYASLVDRTTLEETCDLILGRENKTAAEKLQSEQIVQKLRDPGSGSVQFAIFPATLNLEKAAEDQSLLLDTTSTTGRDGITLASMGQYPASRGSVHITTSNPSDDPAIDPAYLTHPADVAVLAAGLKYLEQVSGTSPLQKDILRRIRPDPRINLLDLNQAKEEVKKTCLTEYHPCGTCAMGEVVDERLRVRGIKGLRVVDASVFPSHISGNIMATVYAVAEKAADLIKQDAV</sequence>
<protein>
    <recommendedName>
        <fullName evidence="8">Glucose-methanol-choline oxidoreductase N-terminal domain-containing protein</fullName>
    </recommendedName>
</protein>
<keyword evidence="5" id="KW-0134">Cell wall</keyword>
<dbReference type="InterPro" id="IPR036188">
    <property type="entry name" value="FAD/NAD-bd_sf"/>
</dbReference>
<evidence type="ECO:0000256" key="2">
    <source>
        <dbReference type="ARBA" id="ARBA00004496"/>
    </source>
</evidence>
<feature type="domain" description="Glucose-methanol-choline oxidoreductase N-terminal" evidence="8">
    <location>
        <begin position="109"/>
        <end position="132"/>
    </location>
</feature>
<dbReference type="GO" id="GO:0005737">
    <property type="term" value="C:cytoplasm"/>
    <property type="evidence" value="ECO:0007669"/>
    <property type="project" value="UniProtKB-SubCell"/>
</dbReference>
<dbReference type="OrthoDB" id="269227at2759"/>
<evidence type="ECO:0000256" key="1">
    <source>
        <dbReference type="ARBA" id="ARBA00004191"/>
    </source>
</evidence>
<dbReference type="PANTHER" id="PTHR11552:SF210">
    <property type="entry name" value="GLUCOSE-METHANOL-CHOLINE OXIDOREDUCTASE N-TERMINAL DOMAIN-CONTAINING PROTEIN-RELATED"/>
    <property type="match status" value="1"/>
</dbReference>
<evidence type="ECO:0000256" key="6">
    <source>
        <dbReference type="PIRSR" id="PIRSR000137-2"/>
    </source>
</evidence>
<dbReference type="SUPFAM" id="SSF54373">
    <property type="entry name" value="FAD-linked reductases, C-terminal domain"/>
    <property type="match status" value="1"/>
</dbReference>
<evidence type="ECO:0000256" key="7">
    <source>
        <dbReference type="RuleBase" id="RU003968"/>
    </source>
</evidence>
<dbReference type="Gene3D" id="3.30.560.10">
    <property type="entry name" value="Glucose Oxidase, domain 3"/>
    <property type="match status" value="1"/>
</dbReference>
<dbReference type="InterPro" id="IPR007867">
    <property type="entry name" value="GMC_OxRtase_C"/>
</dbReference>
<evidence type="ECO:0000256" key="3">
    <source>
        <dbReference type="ARBA" id="ARBA00010790"/>
    </source>
</evidence>
<dbReference type="GO" id="GO:0016614">
    <property type="term" value="F:oxidoreductase activity, acting on CH-OH group of donors"/>
    <property type="evidence" value="ECO:0007669"/>
    <property type="project" value="InterPro"/>
</dbReference>
<name>A0A9W9FVX5_9EURO</name>
<keyword evidence="4" id="KW-0963">Cytoplasm</keyword>
<dbReference type="InterPro" id="IPR000172">
    <property type="entry name" value="GMC_OxRdtase_N"/>
</dbReference>
<reference evidence="9" key="1">
    <citation type="submission" date="2022-11" db="EMBL/GenBank/DDBJ databases">
        <authorList>
            <person name="Petersen C."/>
        </authorList>
    </citation>
    <scope>NUCLEOTIDE SEQUENCE</scope>
    <source>
        <strain evidence="9">IBT 30069</strain>
    </source>
</reference>
<evidence type="ECO:0000313" key="10">
    <source>
        <dbReference type="Proteomes" id="UP001149165"/>
    </source>
</evidence>
<dbReference type="InterPro" id="IPR012132">
    <property type="entry name" value="GMC_OxRdtase"/>
</dbReference>
<evidence type="ECO:0000313" key="9">
    <source>
        <dbReference type="EMBL" id="KAJ5107374.1"/>
    </source>
</evidence>
<dbReference type="EMBL" id="JAPQKH010000003">
    <property type="protein sequence ID" value="KAJ5107374.1"/>
    <property type="molecule type" value="Genomic_DNA"/>
</dbReference>
<dbReference type="Pfam" id="PF00732">
    <property type="entry name" value="GMC_oxred_N"/>
    <property type="match status" value="1"/>
</dbReference>
<dbReference type="PIRSF" id="PIRSF000137">
    <property type="entry name" value="Alcohol_oxidase"/>
    <property type="match status" value="1"/>
</dbReference>
<keyword evidence="5" id="KW-0964">Secreted</keyword>
<comment type="caution">
    <text evidence="9">The sequence shown here is derived from an EMBL/GenBank/DDBJ whole genome shotgun (WGS) entry which is preliminary data.</text>
</comment>
<proteinExistence type="inferred from homology"/>